<dbReference type="Proteomes" id="UP000024635">
    <property type="component" value="Unassembled WGS sequence"/>
</dbReference>
<name>A0A016VW10_9BILA</name>
<dbReference type="EMBL" id="JARK01001340">
    <property type="protein sequence ID" value="EYC30943.1"/>
    <property type="molecule type" value="Genomic_DNA"/>
</dbReference>
<proteinExistence type="predicted"/>
<evidence type="ECO:0000313" key="1">
    <source>
        <dbReference type="EMBL" id="EYC30943.1"/>
    </source>
</evidence>
<reference evidence="2" key="1">
    <citation type="journal article" date="2015" name="Nat. Genet.">
        <title>The genome and transcriptome of the zoonotic hookworm Ancylostoma ceylanicum identify infection-specific gene families.</title>
        <authorList>
            <person name="Schwarz E.M."/>
            <person name="Hu Y."/>
            <person name="Antoshechkin I."/>
            <person name="Miller M.M."/>
            <person name="Sternberg P.W."/>
            <person name="Aroian R.V."/>
        </authorList>
    </citation>
    <scope>NUCLEOTIDE SEQUENCE</scope>
    <source>
        <strain evidence="2">HY135</strain>
    </source>
</reference>
<evidence type="ECO:0000313" key="2">
    <source>
        <dbReference type="Proteomes" id="UP000024635"/>
    </source>
</evidence>
<sequence>MEIFKRIVDYGVRDITRVSTNQCVSAANCGTTDGTHATRLSIEKHREKQKPLHPAFLDLEKAIDHVSNKFISYALR</sequence>
<keyword evidence="2" id="KW-1185">Reference proteome</keyword>
<dbReference type="AlphaFoldDB" id="A0A016VW10"/>
<protein>
    <submittedName>
        <fullName evidence="1">Uncharacterized protein</fullName>
    </submittedName>
</protein>
<accession>A0A016VW10</accession>
<dbReference type="OrthoDB" id="5836144at2759"/>
<gene>
    <name evidence="1" type="primary">Acey_s0004.g1864</name>
    <name evidence="1" type="ORF">Y032_0004g1864</name>
</gene>
<organism evidence="1 2">
    <name type="scientific">Ancylostoma ceylanicum</name>
    <dbReference type="NCBI Taxonomy" id="53326"/>
    <lineage>
        <taxon>Eukaryota</taxon>
        <taxon>Metazoa</taxon>
        <taxon>Ecdysozoa</taxon>
        <taxon>Nematoda</taxon>
        <taxon>Chromadorea</taxon>
        <taxon>Rhabditida</taxon>
        <taxon>Rhabditina</taxon>
        <taxon>Rhabditomorpha</taxon>
        <taxon>Strongyloidea</taxon>
        <taxon>Ancylostomatidae</taxon>
        <taxon>Ancylostomatinae</taxon>
        <taxon>Ancylostoma</taxon>
    </lineage>
</organism>
<comment type="caution">
    <text evidence="1">The sequence shown here is derived from an EMBL/GenBank/DDBJ whole genome shotgun (WGS) entry which is preliminary data.</text>
</comment>